<dbReference type="EMBL" id="JMCB01000005">
    <property type="protein sequence ID" value="KFE68944.1"/>
    <property type="molecule type" value="Genomic_DNA"/>
</dbReference>
<dbReference type="AlphaFoldDB" id="A0A085WMN1"/>
<organism evidence="3 4">
    <name type="scientific">Hyalangium minutum</name>
    <dbReference type="NCBI Taxonomy" id="394096"/>
    <lineage>
        <taxon>Bacteria</taxon>
        <taxon>Pseudomonadati</taxon>
        <taxon>Myxococcota</taxon>
        <taxon>Myxococcia</taxon>
        <taxon>Myxococcales</taxon>
        <taxon>Cystobacterineae</taxon>
        <taxon>Archangiaceae</taxon>
        <taxon>Hyalangium</taxon>
    </lineage>
</organism>
<dbReference type="Proteomes" id="UP000028725">
    <property type="component" value="Unassembled WGS sequence"/>
</dbReference>
<evidence type="ECO:0000313" key="3">
    <source>
        <dbReference type="EMBL" id="KFE68944.1"/>
    </source>
</evidence>
<dbReference type="Gene3D" id="3.40.710.10">
    <property type="entry name" value="DD-peptidase/beta-lactamase superfamily"/>
    <property type="match status" value="1"/>
</dbReference>
<dbReference type="STRING" id="394096.DB31_6846"/>
<dbReference type="Pfam" id="PF00144">
    <property type="entry name" value="Beta-lactamase"/>
    <property type="match status" value="1"/>
</dbReference>
<proteinExistence type="predicted"/>
<dbReference type="InterPro" id="IPR050789">
    <property type="entry name" value="Diverse_Enzym_Activities"/>
</dbReference>
<keyword evidence="1" id="KW-0732">Signal</keyword>
<evidence type="ECO:0000256" key="1">
    <source>
        <dbReference type="SAM" id="SignalP"/>
    </source>
</evidence>
<protein>
    <submittedName>
        <fullName evidence="3">Beta-lactamase</fullName>
    </submittedName>
</protein>
<accession>A0A085WMN1</accession>
<evidence type="ECO:0000259" key="2">
    <source>
        <dbReference type="Pfam" id="PF00144"/>
    </source>
</evidence>
<dbReference type="InterPro" id="IPR001466">
    <property type="entry name" value="Beta-lactam-related"/>
</dbReference>
<dbReference type="InterPro" id="IPR012338">
    <property type="entry name" value="Beta-lactam/transpept-like"/>
</dbReference>
<sequence>MRDVTKDLLALAFLLLTASCATHPPLSSPETLGGSATDAVDAYLQAVMEKNQVPGIALAIVRDGKVERLGSYGLADLESETKVGPETSFQIASATKVFTGTLVMRLVQEGKLDLDEPLSKYLPDAPETWKGMTVRHLTAHASGLKDLPDEDSSAATAAERYEAAKKTSLAYAPGERSEYALTDFVVLTHLMEKVTGERFEELLRSRIFQPLGFSCTRYEHARQEGPVRLADVIPRRASLYRFVDGVPQRAWFLYPVHTYAAGGVFSCAKDLAQWAVAMDQGTLLTPAMQQASATALKLKDGHAGGFGVAFAVSQLRGLLTFGHSGGGSLGDVLRIPDQKLTVIILTNKQGLLPVLARNIASLHLPPLPGLDAPGLADTEPALTATLRGVVEGVMNGTLDAAAFAPRAQEELVPVLRGFGTPGSALYPPVRRVVLLEDRRDSEPRKRILRVVYGQDISVKWTFSLDAAGKVLDLDYEWE</sequence>
<dbReference type="OrthoDB" id="5487213at2"/>
<evidence type="ECO:0000313" key="4">
    <source>
        <dbReference type="Proteomes" id="UP000028725"/>
    </source>
</evidence>
<reference evidence="3 4" key="1">
    <citation type="submission" date="2014-04" db="EMBL/GenBank/DDBJ databases">
        <title>Genome assembly of Hyalangium minutum DSM 14724.</title>
        <authorList>
            <person name="Sharma G."/>
            <person name="Subramanian S."/>
        </authorList>
    </citation>
    <scope>NUCLEOTIDE SEQUENCE [LARGE SCALE GENOMIC DNA]</scope>
    <source>
        <strain evidence="3 4">DSM 14724</strain>
    </source>
</reference>
<name>A0A085WMN1_9BACT</name>
<feature type="chain" id="PRO_5001799929" evidence="1">
    <location>
        <begin position="24"/>
        <end position="478"/>
    </location>
</feature>
<dbReference type="SUPFAM" id="SSF56601">
    <property type="entry name" value="beta-lactamase/transpeptidase-like"/>
    <property type="match status" value="1"/>
</dbReference>
<dbReference type="PROSITE" id="PS51257">
    <property type="entry name" value="PROKAR_LIPOPROTEIN"/>
    <property type="match status" value="1"/>
</dbReference>
<gene>
    <name evidence="3" type="ORF">DB31_6846</name>
</gene>
<dbReference type="PANTHER" id="PTHR43283:SF18">
    <property type="match status" value="1"/>
</dbReference>
<comment type="caution">
    <text evidence="3">The sequence shown here is derived from an EMBL/GenBank/DDBJ whole genome shotgun (WGS) entry which is preliminary data.</text>
</comment>
<feature type="signal peptide" evidence="1">
    <location>
        <begin position="1"/>
        <end position="23"/>
    </location>
</feature>
<dbReference type="PANTHER" id="PTHR43283">
    <property type="entry name" value="BETA-LACTAMASE-RELATED"/>
    <property type="match status" value="1"/>
</dbReference>
<keyword evidence="4" id="KW-1185">Reference proteome</keyword>
<feature type="domain" description="Beta-lactamase-related" evidence="2">
    <location>
        <begin position="40"/>
        <end position="353"/>
    </location>
</feature>